<accession>T1CD72</accession>
<comment type="caution">
    <text evidence="1">The sequence shown here is derived from an EMBL/GenBank/DDBJ whole genome shotgun (WGS) entry which is preliminary data.</text>
</comment>
<gene>
    <name evidence="1" type="ORF">B1B_00227</name>
</gene>
<dbReference type="Pfam" id="PF04472">
    <property type="entry name" value="SepF"/>
    <property type="match status" value="1"/>
</dbReference>
<proteinExistence type="predicted"/>
<dbReference type="Gene3D" id="3.30.110.150">
    <property type="entry name" value="SepF-like protein"/>
    <property type="match status" value="1"/>
</dbReference>
<reference evidence="1" key="1">
    <citation type="submission" date="2013-08" db="EMBL/GenBank/DDBJ databases">
        <authorList>
            <person name="Mendez C."/>
            <person name="Richter M."/>
            <person name="Ferrer M."/>
            <person name="Sanchez J."/>
        </authorList>
    </citation>
    <scope>NUCLEOTIDE SEQUENCE</scope>
</reference>
<dbReference type="EMBL" id="AUZY01000174">
    <property type="protein sequence ID" value="EQD79393.1"/>
    <property type="molecule type" value="Genomic_DNA"/>
</dbReference>
<reference evidence="1" key="2">
    <citation type="journal article" date="2014" name="ISME J.">
        <title>Microbial stratification in low pH oxic and suboxic macroscopic growths along an acid mine drainage.</title>
        <authorList>
            <person name="Mendez-Garcia C."/>
            <person name="Mesa V."/>
            <person name="Sprenger R.R."/>
            <person name="Richter M."/>
            <person name="Diez M.S."/>
            <person name="Solano J."/>
            <person name="Bargiela R."/>
            <person name="Golyshina O.V."/>
            <person name="Manteca A."/>
            <person name="Ramos J.L."/>
            <person name="Gallego J.R."/>
            <person name="Llorente I."/>
            <person name="Martins Dos Santos V.A."/>
            <person name="Jensen O.N."/>
            <person name="Pelaez A.I."/>
            <person name="Sanchez J."/>
            <person name="Ferrer M."/>
        </authorList>
    </citation>
    <scope>NUCLEOTIDE SEQUENCE</scope>
</reference>
<organism evidence="1">
    <name type="scientific">mine drainage metagenome</name>
    <dbReference type="NCBI Taxonomy" id="410659"/>
    <lineage>
        <taxon>unclassified sequences</taxon>
        <taxon>metagenomes</taxon>
        <taxon>ecological metagenomes</taxon>
    </lineage>
</organism>
<protein>
    <submittedName>
        <fullName evidence="1">Protein containing DUF1621</fullName>
    </submittedName>
</protein>
<dbReference type="InterPro" id="IPR007561">
    <property type="entry name" value="Cell_div_SepF/SepF-rel"/>
</dbReference>
<dbReference type="InterPro" id="IPR038594">
    <property type="entry name" value="SepF-like_sf"/>
</dbReference>
<name>T1CD72_9ZZZZ</name>
<evidence type="ECO:0000313" key="1">
    <source>
        <dbReference type="EMBL" id="EQD79393.1"/>
    </source>
</evidence>
<sequence>MAKSGILRRHHGAETLEEGSFLDLGAMGFEGEDSPLGSRGAVRMAEVLRYEDVGTYSKLAYQGDIVVLDYTSIANDQVAMRRMSLDLKNVSKDIGGDVAGIAKNLICITPAGVRIEPAEAPSHPVGGFAP</sequence>
<dbReference type="AlphaFoldDB" id="T1CD72"/>
<dbReference type="GO" id="GO:0090529">
    <property type="term" value="P:cell septum assembly"/>
    <property type="evidence" value="ECO:0007669"/>
    <property type="project" value="InterPro"/>
</dbReference>